<feature type="non-terminal residue" evidence="1">
    <location>
        <position position="1"/>
    </location>
</feature>
<gene>
    <name evidence="1" type="ORF">F1P90_08385</name>
</gene>
<reference evidence="1" key="1">
    <citation type="submission" date="2019-09" db="EMBL/GenBank/DDBJ databases">
        <authorList>
            <person name="Ashton P.M."/>
            <person name="Dallman T."/>
            <person name="Nair S."/>
            <person name="De Pinna E."/>
            <person name="Peters T."/>
            <person name="Grant K."/>
        </authorList>
    </citation>
    <scope>NUCLEOTIDE SEQUENCE</scope>
    <source>
        <strain evidence="1">137111</strain>
    </source>
</reference>
<sequence>IKDFLISTQNYKNIIFGGDNIFISNVKQIFNSVLESFKKNQYIYL</sequence>
<accession>A0A5Z1USZ9</accession>
<organism evidence="1">
    <name type="scientific">Campylobacter jejuni</name>
    <dbReference type="NCBI Taxonomy" id="197"/>
    <lineage>
        <taxon>Bacteria</taxon>
        <taxon>Pseudomonadati</taxon>
        <taxon>Campylobacterota</taxon>
        <taxon>Epsilonproteobacteria</taxon>
        <taxon>Campylobacterales</taxon>
        <taxon>Campylobacteraceae</taxon>
        <taxon>Campylobacter</taxon>
    </lineage>
</organism>
<proteinExistence type="predicted"/>
<evidence type="ECO:0000313" key="1">
    <source>
        <dbReference type="EMBL" id="ECR3390005.1"/>
    </source>
</evidence>
<protein>
    <submittedName>
        <fullName evidence="1">Acetyltransferase</fullName>
    </submittedName>
</protein>
<name>A0A5Z1USZ9_CAMJU</name>
<keyword evidence="1" id="KW-0808">Transferase</keyword>
<dbReference type="GO" id="GO:0016740">
    <property type="term" value="F:transferase activity"/>
    <property type="evidence" value="ECO:0007669"/>
    <property type="project" value="UniProtKB-KW"/>
</dbReference>
<dbReference type="EMBL" id="AAKFTH010000062">
    <property type="protein sequence ID" value="ECR3390005.1"/>
    <property type="molecule type" value="Genomic_DNA"/>
</dbReference>
<comment type="caution">
    <text evidence="1">The sequence shown here is derived from an EMBL/GenBank/DDBJ whole genome shotgun (WGS) entry which is preliminary data.</text>
</comment>
<dbReference type="AlphaFoldDB" id="A0A5Z1USZ9"/>